<dbReference type="OrthoDB" id="5361565at2759"/>
<organism evidence="1 2">
    <name type="scientific">Morchella conica CCBAS932</name>
    <dbReference type="NCBI Taxonomy" id="1392247"/>
    <lineage>
        <taxon>Eukaryota</taxon>
        <taxon>Fungi</taxon>
        <taxon>Dikarya</taxon>
        <taxon>Ascomycota</taxon>
        <taxon>Pezizomycotina</taxon>
        <taxon>Pezizomycetes</taxon>
        <taxon>Pezizales</taxon>
        <taxon>Morchellaceae</taxon>
        <taxon>Morchella</taxon>
    </lineage>
</organism>
<evidence type="ECO:0000313" key="2">
    <source>
        <dbReference type="Proteomes" id="UP000277580"/>
    </source>
</evidence>
<reference evidence="1 2" key="1">
    <citation type="journal article" date="2018" name="Nat. Ecol. Evol.">
        <title>Pezizomycetes genomes reveal the molecular basis of ectomycorrhizal truffle lifestyle.</title>
        <authorList>
            <person name="Murat C."/>
            <person name="Payen T."/>
            <person name="Noel B."/>
            <person name="Kuo A."/>
            <person name="Morin E."/>
            <person name="Chen J."/>
            <person name="Kohler A."/>
            <person name="Krizsan K."/>
            <person name="Balestrini R."/>
            <person name="Da Silva C."/>
            <person name="Montanini B."/>
            <person name="Hainaut M."/>
            <person name="Levati E."/>
            <person name="Barry K.W."/>
            <person name="Belfiori B."/>
            <person name="Cichocki N."/>
            <person name="Clum A."/>
            <person name="Dockter R.B."/>
            <person name="Fauchery L."/>
            <person name="Guy J."/>
            <person name="Iotti M."/>
            <person name="Le Tacon F."/>
            <person name="Lindquist E.A."/>
            <person name="Lipzen A."/>
            <person name="Malagnac F."/>
            <person name="Mello A."/>
            <person name="Molinier V."/>
            <person name="Miyauchi S."/>
            <person name="Poulain J."/>
            <person name="Riccioni C."/>
            <person name="Rubini A."/>
            <person name="Sitrit Y."/>
            <person name="Splivallo R."/>
            <person name="Traeger S."/>
            <person name="Wang M."/>
            <person name="Zifcakova L."/>
            <person name="Wipf D."/>
            <person name="Zambonelli A."/>
            <person name="Paolocci F."/>
            <person name="Nowrousian M."/>
            <person name="Ottonello S."/>
            <person name="Baldrian P."/>
            <person name="Spatafora J.W."/>
            <person name="Henrissat B."/>
            <person name="Nagy L.G."/>
            <person name="Aury J.M."/>
            <person name="Wincker P."/>
            <person name="Grigoriev I.V."/>
            <person name="Bonfante P."/>
            <person name="Martin F.M."/>
        </authorList>
    </citation>
    <scope>NUCLEOTIDE SEQUENCE [LARGE SCALE GENOMIC DNA]</scope>
    <source>
        <strain evidence="1 2">CCBAS932</strain>
    </source>
</reference>
<dbReference type="InParanoid" id="A0A3N4KDS2"/>
<gene>
    <name evidence="1" type="ORF">P167DRAFT_578041</name>
</gene>
<keyword evidence="2" id="KW-1185">Reference proteome</keyword>
<dbReference type="EMBL" id="ML119160">
    <property type="protein sequence ID" value="RPB08663.1"/>
    <property type="molecule type" value="Genomic_DNA"/>
</dbReference>
<dbReference type="Proteomes" id="UP000277580">
    <property type="component" value="Unassembled WGS sequence"/>
</dbReference>
<protein>
    <submittedName>
        <fullName evidence="1">Uncharacterized protein</fullName>
    </submittedName>
</protein>
<accession>A0A3N4KDS2</accession>
<sequence length="161" mass="17825">MNSSLVDAMVDAGGIPSRMWGMDYGWVGGRNVGYVGRWRAGVGRAFPENLEDSDGCALIVYITGITMKNSTDSPDLMESKGDSLRWACISPDYDLMTMPYDLFTVFNSAMDGVYVNRTTDDFYLWKEKKGGRKKEGWKDGKAWSTEMPAGCGELNCVVVGR</sequence>
<proteinExistence type="predicted"/>
<dbReference type="AlphaFoldDB" id="A0A3N4KDS2"/>
<name>A0A3N4KDS2_9PEZI</name>
<evidence type="ECO:0000313" key="1">
    <source>
        <dbReference type="EMBL" id="RPB08663.1"/>
    </source>
</evidence>